<dbReference type="EMBL" id="FLQU01000978">
    <property type="protein sequence ID" value="SBS90723.1"/>
    <property type="molecule type" value="Genomic_DNA"/>
</dbReference>
<feature type="coiled-coil region" evidence="1">
    <location>
        <begin position="808"/>
        <end position="835"/>
    </location>
</feature>
<evidence type="ECO:0000256" key="3">
    <source>
        <dbReference type="SAM" id="Phobius"/>
    </source>
</evidence>
<feature type="compositionally biased region" description="Basic and acidic residues" evidence="2">
    <location>
        <begin position="341"/>
        <end position="352"/>
    </location>
</feature>
<feature type="compositionally biased region" description="Polar residues" evidence="2">
    <location>
        <begin position="237"/>
        <end position="272"/>
    </location>
</feature>
<keyword evidence="3" id="KW-1133">Transmembrane helix</keyword>
<feature type="compositionally biased region" description="Low complexity" evidence="2">
    <location>
        <begin position="293"/>
        <end position="331"/>
    </location>
</feature>
<feature type="domain" description="Schizont-infected cell agglutination C-terminal" evidence="4">
    <location>
        <begin position="710"/>
        <end position="771"/>
    </location>
</feature>
<dbReference type="AlphaFoldDB" id="A0A1A8WF93"/>
<keyword evidence="1" id="KW-0175">Coiled coil</keyword>
<evidence type="ECO:0000259" key="4">
    <source>
        <dbReference type="Pfam" id="PF12879"/>
    </source>
</evidence>
<evidence type="ECO:0000256" key="2">
    <source>
        <dbReference type="SAM" id="MobiDB-lite"/>
    </source>
</evidence>
<reference evidence="6" key="1">
    <citation type="submission" date="2016-05" db="EMBL/GenBank/DDBJ databases">
        <authorList>
            <person name="Naeem Raeece"/>
        </authorList>
    </citation>
    <scope>NUCLEOTIDE SEQUENCE [LARGE SCALE GENOMIC DNA]</scope>
</reference>
<feature type="compositionally biased region" description="Polar residues" evidence="2">
    <location>
        <begin position="149"/>
        <end position="161"/>
    </location>
</feature>
<feature type="compositionally biased region" description="Basic and acidic residues" evidence="2">
    <location>
        <begin position="573"/>
        <end position="584"/>
    </location>
</feature>
<proteinExistence type="predicted"/>
<accession>A0A1A8WF93</accession>
<evidence type="ECO:0000313" key="5">
    <source>
        <dbReference type="EMBL" id="SBS90723.1"/>
    </source>
</evidence>
<evidence type="ECO:0000313" key="6">
    <source>
        <dbReference type="Proteomes" id="UP000078560"/>
    </source>
</evidence>
<gene>
    <name evidence="5" type="ORF">POVCU2_0063150</name>
</gene>
<name>A0A1A8WF93_PLAOA</name>
<evidence type="ECO:0000256" key="1">
    <source>
        <dbReference type="SAM" id="Coils"/>
    </source>
</evidence>
<dbReference type="Pfam" id="PF12879">
    <property type="entry name" value="SICA_C"/>
    <property type="match status" value="1"/>
</dbReference>
<keyword evidence="3" id="KW-0812">Transmembrane</keyword>
<feature type="compositionally biased region" description="Pro residues" evidence="2">
    <location>
        <begin position="527"/>
        <end position="541"/>
    </location>
</feature>
<feature type="compositionally biased region" description="Polar residues" evidence="2">
    <location>
        <begin position="479"/>
        <end position="526"/>
    </location>
</feature>
<feature type="transmembrane region" description="Helical" evidence="3">
    <location>
        <begin position="616"/>
        <end position="644"/>
    </location>
</feature>
<sequence>MADNLGYTTRTRDIPIGVFLAMITGDIKNLIRAYGHKNCGLRHKELCEEINKIIFEKKKIVFRHTDEPDERLSTIGKSREYSVCLEYNKWIIAETASFTSEFLRNVNIYKIKPVTNYFSTKEHPQGHDPRRTYRNSKFDCEIYNPTSKSYQQIPVENTPKNSLHPPIVPDLDQKSRGKGGKSIPGGDGRTEKGKSDVKILQKTEPPASDSLTSSITNTKVDGTANGQHTDLKAKGTDSPNNNQDATGKPTETTDAKGQSPQKLSEPPSSISPKDSHVAKVLDPPLSAIKDQGTVSDSTLSSTSATSDTTHSIQNVPSPSDPDLSLPQSKPPALVTVPSQHQTEDTFQHKKEPTTPVPVIKSTDNGVSLISPLNPNSSLDSGLVSAPAAASNIGASATLSTTLSTTSASTAGSSRDQDLLPFTVIPQSTATTPISATPILTHTTTAMSGPSTTTVSAMDTKSIPSITGIASITDERGNPKASTKTVSDSPDTNFVSTRTQDNTIPPPINSQYPDVSLNMNQSPSQPLVTPPDPPLASHPGPPFVLSSGMSPEISPGVLPSSQVVVTRPDDKKIVTLPKKTSEQSKDSAQVTSTSLPEGTQRSGKPSITTTKFPPLTIIIPTFVIILATITLLTLLYKYTPIGLLLGRRRKRRKRNLRRIFEMPEVPTYESPNITVHEWEDPNLVGQIVENDVYIKLLKMKRYEQAIHKKKKKKKTTLIEVHMEVLEENKKDEWELHKGDFLEICLRGFINEENDNYSKLPDTELTVKSSKNEKTIEDIQKQDILWNNWIENHRKILEQWKEKEWFHILKNKWRNEQQKYKEKNDKLQENILNEQEKHSIVSQKDIWKQWISKQATLIDMFNKEDWFKSIVYVQDKEKDNYHINEYKNTSITSQTELKNEKTNPEHCRRKNIIQKLMVQIHMMVLEECIKEDIIKNKELCIDNFIEDINNQNNYDEKRNITQCDTDDFNVLEFEEIHTSKNK</sequence>
<protein>
    <submittedName>
        <fullName evidence="5">STP1 protein</fullName>
    </submittedName>
</protein>
<organism evidence="5 6">
    <name type="scientific">Plasmodium ovale curtisi</name>
    <dbReference type="NCBI Taxonomy" id="864141"/>
    <lineage>
        <taxon>Eukaryota</taxon>
        <taxon>Sar</taxon>
        <taxon>Alveolata</taxon>
        <taxon>Apicomplexa</taxon>
        <taxon>Aconoidasida</taxon>
        <taxon>Haemosporida</taxon>
        <taxon>Plasmodiidae</taxon>
        <taxon>Plasmodium</taxon>
        <taxon>Plasmodium (Plasmodium)</taxon>
    </lineage>
</organism>
<feature type="compositionally biased region" description="Polar residues" evidence="2">
    <location>
        <begin position="209"/>
        <end position="228"/>
    </location>
</feature>
<feature type="compositionally biased region" description="Basic and acidic residues" evidence="2">
    <location>
        <begin position="188"/>
        <end position="201"/>
    </location>
</feature>
<feature type="region of interest" description="Disordered" evidence="2">
    <location>
        <begin position="469"/>
        <end position="541"/>
    </location>
</feature>
<dbReference type="Proteomes" id="UP000078560">
    <property type="component" value="Unassembled WGS sequence"/>
</dbReference>
<dbReference type="InterPro" id="IPR024288">
    <property type="entry name" value="SICA_C"/>
</dbReference>
<feature type="compositionally biased region" description="Polar residues" evidence="2">
    <location>
        <begin position="585"/>
        <end position="606"/>
    </location>
</feature>
<feature type="region of interest" description="Disordered" evidence="2">
    <location>
        <begin position="149"/>
        <end position="358"/>
    </location>
</feature>
<keyword evidence="3" id="KW-0472">Membrane</keyword>
<feature type="region of interest" description="Disordered" evidence="2">
    <location>
        <begin position="573"/>
        <end position="606"/>
    </location>
</feature>